<dbReference type="SUPFAM" id="SSF56281">
    <property type="entry name" value="Metallo-hydrolase/oxidoreductase"/>
    <property type="match status" value="1"/>
</dbReference>
<dbReference type="EC" id="3.1.2.6" evidence="5"/>
<sequence length="239" mass="26020">MKVLPVPVREDNYAYLLIDEASQSAAAVDPYDVPKVKAAAENAGVQIVAGITTHHHFDHSGGNQVFASTYPDVPIYGGSERVPALTNLVKDKEEFSIGAINVKCLATPCHTQDSICYYATDANSTHPGGTTVYNGHEYTKGNLAFAKSVDPENPALARLEGIVHKNKITTGLTTIADEKQWNPFMRLDSASIQKATGGGEMSAVMDELRDQKNNYRGEWPALSCKRYRRKGTLDVFGCI</sequence>
<dbReference type="Pfam" id="PF00753">
    <property type="entry name" value="Lactamase_B"/>
    <property type="match status" value="1"/>
</dbReference>
<dbReference type="GO" id="GO:0046872">
    <property type="term" value="F:metal ion binding"/>
    <property type="evidence" value="ECO:0007669"/>
    <property type="project" value="UniProtKB-KW"/>
</dbReference>
<dbReference type="Proteomes" id="UP000092993">
    <property type="component" value="Unassembled WGS sequence"/>
</dbReference>
<dbReference type="EMBL" id="LUGG01000004">
    <property type="protein sequence ID" value="OBZ75643.1"/>
    <property type="molecule type" value="Genomic_DNA"/>
</dbReference>
<comment type="cofactor">
    <cofactor evidence="2">
        <name>Zn(2+)</name>
        <dbReference type="ChEBI" id="CHEBI:29105"/>
    </cofactor>
</comment>
<dbReference type="PANTHER" id="PTHR11935:SF94">
    <property type="entry name" value="TENZING NORGAY, ISOFORM C"/>
    <property type="match status" value="1"/>
</dbReference>
<evidence type="ECO:0000259" key="10">
    <source>
        <dbReference type="SMART" id="SM00849"/>
    </source>
</evidence>
<keyword evidence="12" id="KW-1185">Reference proteome</keyword>
<proteinExistence type="inferred from homology"/>
<dbReference type="AlphaFoldDB" id="A0A1C7MFI1"/>
<dbReference type="InterPro" id="IPR036866">
    <property type="entry name" value="RibonucZ/Hydroxyglut_hydro"/>
</dbReference>
<dbReference type="CDD" id="cd07723">
    <property type="entry name" value="hydroxyacylglutathione_hydrolase_MBL-fold"/>
    <property type="match status" value="1"/>
</dbReference>
<comment type="similarity">
    <text evidence="4">Belongs to the metallo-beta-lactamase superfamily. Glyoxalase II family.</text>
</comment>
<dbReference type="GO" id="GO:0004416">
    <property type="term" value="F:hydroxyacylglutathione hydrolase activity"/>
    <property type="evidence" value="ECO:0007669"/>
    <property type="project" value="UniProtKB-EC"/>
</dbReference>
<reference evidence="11 12" key="1">
    <citation type="submission" date="2016-03" db="EMBL/GenBank/DDBJ databases">
        <title>Whole genome sequencing of Grifola frondosa 9006-11.</title>
        <authorList>
            <person name="Min B."/>
            <person name="Park H."/>
            <person name="Kim J.-G."/>
            <person name="Cho H."/>
            <person name="Oh Y.-L."/>
            <person name="Kong W.-S."/>
            <person name="Choi I.-G."/>
        </authorList>
    </citation>
    <scope>NUCLEOTIDE SEQUENCE [LARGE SCALE GENOMIC DNA]</scope>
    <source>
        <strain evidence="11 12">9006-11</strain>
    </source>
</reference>
<feature type="domain" description="Metallo-beta-lactamase" evidence="10">
    <location>
        <begin position="11"/>
        <end position="172"/>
    </location>
</feature>
<dbReference type="InterPro" id="IPR001279">
    <property type="entry name" value="Metallo-B-lactamas"/>
</dbReference>
<evidence type="ECO:0000256" key="1">
    <source>
        <dbReference type="ARBA" id="ARBA00001623"/>
    </source>
</evidence>
<dbReference type="STRING" id="5627.A0A1C7MFI1"/>
<keyword evidence="7 11" id="KW-0378">Hydrolase</keyword>
<comment type="caution">
    <text evidence="11">The sequence shown here is derived from an EMBL/GenBank/DDBJ whole genome shotgun (WGS) entry which is preliminary data.</text>
</comment>
<keyword evidence="8" id="KW-0862">Zinc</keyword>
<evidence type="ECO:0000313" key="12">
    <source>
        <dbReference type="Proteomes" id="UP000092993"/>
    </source>
</evidence>
<comment type="catalytic activity">
    <reaction evidence="1">
        <text>an S-(2-hydroxyacyl)glutathione + H2O = a 2-hydroxy carboxylate + glutathione + H(+)</text>
        <dbReference type="Rhea" id="RHEA:21864"/>
        <dbReference type="ChEBI" id="CHEBI:15377"/>
        <dbReference type="ChEBI" id="CHEBI:15378"/>
        <dbReference type="ChEBI" id="CHEBI:57925"/>
        <dbReference type="ChEBI" id="CHEBI:58896"/>
        <dbReference type="ChEBI" id="CHEBI:71261"/>
        <dbReference type="EC" id="3.1.2.6"/>
    </reaction>
</comment>
<accession>A0A1C7MFI1</accession>
<evidence type="ECO:0000256" key="5">
    <source>
        <dbReference type="ARBA" id="ARBA00011917"/>
    </source>
</evidence>
<protein>
    <recommendedName>
        <fullName evidence="5">hydroxyacylglutathione hydrolase</fullName>
        <ecNumber evidence="5">3.1.2.6</ecNumber>
    </recommendedName>
    <alternativeName>
        <fullName evidence="9">Glyoxalase II</fullName>
    </alternativeName>
</protein>
<keyword evidence="6" id="KW-0479">Metal-binding</keyword>
<evidence type="ECO:0000313" key="11">
    <source>
        <dbReference type="EMBL" id="OBZ75643.1"/>
    </source>
</evidence>
<comment type="pathway">
    <text evidence="3">Secondary metabolite metabolism; methylglyoxal degradation; (R)-lactate from methylglyoxal: step 2/2.</text>
</comment>
<dbReference type="Pfam" id="PF16123">
    <property type="entry name" value="HAGH_C"/>
    <property type="match status" value="1"/>
</dbReference>
<organism evidence="11 12">
    <name type="scientific">Grifola frondosa</name>
    <name type="common">Maitake</name>
    <name type="synonym">Polyporus frondosus</name>
    <dbReference type="NCBI Taxonomy" id="5627"/>
    <lineage>
        <taxon>Eukaryota</taxon>
        <taxon>Fungi</taxon>
        <taxon>Dikarya</taxon>
        <taxon>Basidiomycota</taxon>
        <taxon>Agaricomycotina</taxon>
        <taxon>Agaricomycetes</taxon>
        <taxon>Polyporales</taxon>
        <taxon>Grifolaceae</taxon>
        <taxon>Grifola</taxon>
    </lineage>
</organism>
<evidence type="ECO:0000256" key="3">
    <source>
        <dbReference type="ARBA" id="ARBA00004963"/>
    </source>
</evidence>
<evidence type="ECO:0000256" key="2">
    <source>
        <dbReference type="ARBA" id="ARBA00001947"/>
    </source>
</evidence>
<dbReference type="InterPro" id="IPR032282">
    <property type="entry name" value="HAGH_C"/>
</dbReference>
<dbReference type="UniPathway" id="UPA00619">
    <property type="reaction ID" value="UER00676"/>
</dbReference>
<evidence type="ECO:0000256" key="6">
    <source>
        <dbReference type="ARBA" id="ARBA00022723"/>
    </source>
</evidence>
<dbReference type="SMART" id="SM00849">
    <property type="entry name" value="Lactamase_B"/>
    <property type="match status" value="1"/>
</dbReference>
<dbReference type="OMA" id="DTVFTEG"/>
<dbReference type="OrthoDB" id="515692at2759"/>
<gene>
    <name evidence="11" type="ORF">A0H81_04456</name>
</gene>
<dbReference type="InterPro" id="IPR035680">
    <property type="entry name" value="Clx_II_MBL"/>
</dbReference>
<dbReference type="Gene3D" id="3.60.15.10">
    <property type="entry name" value="Ribonuclease Z/Hydroxyacylglutathione hydrolase-like"/>
    <property type="match status" value="2"/>
</dbReference>
<dbReference type="PANTHER" id="PTHR11935">
    <property type="entry name" value="BETA LACTAMASE DOMAIN"/>
    <property type="match status" value="1"/>
</dbReference>
<evidence type="ECO:0000256" key="9">
    <source>
        <dbReference type="ARBA" id="ARBA00031044"/>
    </source>
</evidence>
<evidence type="ECO:0000256" key="8">
    <source>
        <dbReference type="ARBA" id="ARBA00022833"/>
    </source>
</evidence>
<evidence type="ECO:0000256" key="4">
    <source>
        <dbReference type="ARBA" id="ARBA00006759"/>
    </source>
</evidence>
<name>A0A1C7MFI1_GRIFR</name>
<evidence type="ECO:0000256" key="7">
    <source>
        <dbReference type="ARBA" id="ARBA00022801"/>
    </source>
</evidence>